<dbReference type="Proteomes" id="UP001257627">
    <property type="component" value="Unassembled WGS sequence"/>
</dbReference>
<evidence type="ECO:0000313" key="2">
    <source>
        <dbReference type="EMBL" id="MDU8996404.1"/>
    </source>
</evidence>
<evidence type="ECO:0000259" key="1">
    <source>
        <dbReference type="Pfam" id="PF12728"/>
    </source>
</evidence>
<dbReference type="RefSeq" id="WP_067371646.1">
    <property type="nucleotide sequence ID" value="NZ_FONR01000003.1"/>
</dbReference>
<organism evidence="3 4">
    <name type="scientific">Streptomyces mirabilis</name>
    <dbReference type="NCBI Taxonomy" id="68239"/>
    <lineage>
        <taxon>Bacteria</taxon>
        <taxon>Bacillati</taxon>
        <taxon>Actinomycetota</taxon>
        <taxon>Actinomycetes</taxon>
        <taxon>Kitasatosporales</taxon>
        <taxon>Streptomycetaceae</taxon>
        <taxon>Streptomyces</taxon>
    </lineage>
</organism>
<dbReference type="InterPro" id="IPR041657">
    <property type="entry name" value="HTH_17"/>
</dbReference>
<accession>A0A1I2EVH3</accession>
<proteinExistence type="predicted"/>
<dbReference type="EMBL" id="FONR01000003">
    <property type="protein sequence ID" value="SFE97084.1"/>
    <property type="molecule type" value="Genomic_DNA"/>
</dbReference>
<name>A0A1I2EVH3_9ACTN</name>
<evidence type="ECO:0000313" key="4">
    <source>
        <dbReference type="Proteomes" id="UP000181942"/>
    </source>
</evidence>
<evidence type="ECO:0000313" key="3">
    <source>
        <dbReference type="EMBL" id="SFE97084.1"/>
    </source>
</evidence>
<dbReference type="OrthoDB" id="3789542at2"/>
<dbReference type="Pfam" id="PF12728">
    <property type="entry name" value="HTH_17"/>
    <property type="match status" value="1"/>
</dbReference>
<dbReference type="EMBL" id="JARAKF010000001">
    <property type="protein sequence ID" value="MDU8996404.1"/>
    <property type="molecule type" value="Genomic_DNA"/>
</dbReference>
<reference evidence="3 4" key="1">
    <citation type="submission" date="2016-10" db="EMBL/GenBank/DDBJ databases">
        <authorList>
            <person name="de Groot N.N."/>
        </authorList>
    </citation>
    <scope>NUCLEOTIDE SEQUENCE [LARGE SCALE GENOMIC DNA]</scope>
    <source>
        <strain evidence="3 4">OK461</strain>
    </source>
</reference>
<protein>
    <submittedName>
        <fullName evidence="3">DNA binding domain-containing protein, excisionase family</fullName>
    </submittedName>
    <submittedName>
        <fullName evidence="2">Helix-turn-helix domain-containing protein</fullName>
    </submittedName>
</protein>
<keyword evidence="5" id="KW-1185">Reference proteome</keyword>
<reference evidence="2 5" key="2">
    <citation type="submission" date="2023-02" db="EMBL/GenBank/DDBJ databases">
        <authorList>
            <person name="Maleckis M."/>
        </authorList>
    </citation>
    <scope>NUCLEOTIDE SEQUENCE [LARGE SCALE GENOMIC DNA]</scope>
    <source>
        <strain evidence="2 5">P8-A2</strain>
    </source>
</reference>
<sequence>MTTAMPPSHEALKVPEVMTALRLSRSKVYDLIRSRQLASFTVGRARRISPDSLRAFIQEQIEENAA</sequence>
<gene>
    <name evidence="2" type="ORF">PU648_29480</name>
    <name evidence="3" type="ORF">SAMN02787118_103126</name>
</gene>
<dbReference type="AlphaFoldDB" id="A0A1I2EVH3"/>
<evidence type="ECO:0000313" key="5">
    <source>
        <dbReference type="Proteomes" id="UP001257627"/>
    </source>
</evidence>
<dbReference type="Proteomes" id="UP000181942">
    <property type="component" value="Unassembled WGS sequence"/>
</dbReference>
<feature type="domain" description="Helix-turn-helix" evidence="1">
    <location>
        <begin position="12"/>
        <end position="60"/>
    </location>
</feature>